<proteinExistence type="predicted"/>
<dbReference type="InterPro" id="IPR032567">
    <property type="entry name" value="RTL1-rel"/>
</dbReference>
<dbReference type="ExpressionAtlas" id="A0A2K3L4X1">
    <property type="expression patterns" value="baseline"/>
</dbReference>
<reference evidence="1 2" key="1">
    <citation type="journal article" date="2014" name="Am. J. Bot.">
        <title>Genome assembly and annotation for red clover (Trifolium pratense; Fabaceae).</title>
        <authorList>
            <person name="Istvanek J."/>
            <person name="Jaros M."/>
            <person name="Krenek A."/>
            <person name="Repkova J."/>
        </authorList>
    </citation>
    <scope>NUCLEOTIDE SEQUENCE [LARGE SCALE GENOMIC DNA]</scope>
    <source>
        <strain evidence="2">cv. Tatra</strain>
        <tissue evidence="1">Young leaves</tissue>
    </source>
</reference>
<dbReference type="InterPro" id="IPR001969">
    <property type="entry name" value="Aspartic_peptidase_AS"/>
</dbReference>
<comment type="caution">
    <text evidence="1">The sequence shown here is derived from an EMBL/GenBank/DDBJ whole genome shotgun (WGS) entry which is preliminary data.</text>
</comment>
<dbReference type="InterPro" id="IPR021109">
    <property type="entry name" value="Peptidase_aspartic_dom_sf"/>
</dbReference>
<dbReference type="EMBL" id="ASHM01026249">
    <property type="protein sequence ID" value="PNX73584.1"/>
    <property type="molecule type" value="Genomic_DNA"/>
</dbReference>
<dbReference type="Pfam" id="PF08284">
    <property type="entry name" value="RVP_2"/>
    <property type="match status" value="1"/>
</dbReference>
<accession>A0A2K3L4X1</accession>
<dbReference type="GO" id="GO:0004190">
    <property type="term" value="F:aspartic-type endopeptidase activity"/>
    <property type="evidence" value="ECO:0007669"/>
    <property type="project" value="InterPro"/>
</dbReference>
<reference evidence="1 2" key="2">
    <citation type="journal article" date="2017" name="Front. Plant Sci.">
        <title>Gene Classification and Mining of Molecular Markers Useful in Red Clover (Trifolium pratense) Breeding.</title>
        <authorList>
            <person name="Istvanek J."/>
            <person name="Dluhosova J."/>
            <person name="Dluhos P."/>
            <person name="Patkova L."/>
            <person name="Nedelnik J."/>
            <person name="Repkova J."/>
        </authorList>
    </citation>
    <scope>NUCLEOTIDE SEQUENCE [LARGE SCALE GENOMIC DNA]</scope>
    <source>
        <strain evidence="2">cv. Tatra</strain>
        <tissue evidence="1">Young leaves</tissue>
    </source>
</reference>
<dbReference type="Proteomes" id="UP000236291">
    <property type="component" value="Unassembled WGS sequence"/>
</dbReference>
<protein>
    <submittedName>
        <fullName evidence="1">Retrotransposon-related protein</fullName>
    </submittedName>
</protein>
<dbReference type="GO" id="GO:0006508">
    <property type="term" value="P:proteolysis"/>
    <property type="evidence" value="ECO:0007669"/>
    <property type="project" value="InterPro"/>
</dbReference>
<sequence length="267" mass="29276">MEERRAKGLCFKCGGKFHPTLHKCPEKSLCLLILGEGETLNDEGEIVALEVEDEEEEEELEAECKLIGVLGKMGECNTMKLEARLASVDIEVLVDSGASHSFISPALTTALSLKVTPTTVKKIKLGDGHRVMSEGICKGIKLTLGSKVFEVDALVLESGGLDMVLGVPWLSTLGMVVMDWKDLSMQFWHKGEMVTLHGQGSGQLQQGCLNSFLGGGENKWNCDGWWTQLEKEEKTVEAGQQGMKGVLKLFPEVFKEELTLPPIKKQV</sequence>
<gene>
    <name evidence="1" type="ORF">L195_g029486</name>
</gene>
<feature type="non-terminal residue" evidence="1">
    <location>
        <position position="267"/>
    </location>
</feature>
<dbReference type="PANTHER" id="PTHR15503:SF22">
    <property type="entry name" value="TRANSPOSON TY3-I GAG POLYPROTEIN"/>
    <property type="match status" value="1"/>
</dbReference>
<dbReference type="STRING" id="57577.A0A2K3L4X1"/>
<evidence type="ECO:0000313" key="1">
    <source>
        <dbReference type="EMBL" id="PNX73584.1"/>
    </source>
</evidence>
<dbReference type="PROSITE" id="PS00141">
    <property type="entry name" value="ASP_PROTEASE"/>
    <property type="match status" value="1"/>
</dbReference>
<organism evidence="1 2">
    <name type="scientific">Trifolium pratense</name>
    <name type="common">Red clover</name>
    <dbReference type="NCBI Taxonomy" id="57577"/>
    <lineage>
        <taxon>Eukaryota</taxon>
        <taxon>Viridiplantae</taxon>
        <taxon>Streptophyta</taxon>
        <taxon>Embryophyta</taxon>
        <taxon>Tracheophyta</taxon>
        <taxon>Spermatophyta</taxon>
        <taxon>Magnoliopsida</taxon>
        <taxon>eudicotyledons</taxon>
        <taxon>Gunneridae</taxon>
        <taxon>Pentapetalae</taxon>
        <taxon>rosids</taxon>
        <taxon>fabids</taxon>
        <taxon>Fabales</taxon>
        <taxon>Fabaceae</taxon>
        <taxon>Papilionoideae</taxon>
        <taxon>50 kb inversion clade</taxon>
        <taxon>NPAAA clade</taxon>
        <taxon>Hologalegina</taxon>
        <taxon>IRL clade</taxon>
        <taxon>Trifolieae</taxon>
        <taxon>Trifolium</taxon>
    </lineage>
</organism>
<dbReference type="SUPFAM" id="SSF50630">
    <property type="entry name" value="Acid proteases"/>
    <property type="match status" value="1"/>
</dbReference>
<dbReference type="AlphaFoldDB" id="A0A2K3L4X1"/>
<dbReference type="Gene3D" id="2.40.70.10">
    <property type="entry name" value="Acid Proteases"/>
    <property type="match status" value="1"/>
</dbReference>
<name>A0A2K3L4X1_TRIPR</name>
<dbReference type="PANTHER" id="PTHR15503">
    <property type="entry name" value="LDOC1 RELATED"/>
    <property type="match status" value="1"/>
</dbReference>
<dbReference type="CDD" id="cd00303">
    <property type="entry name" value="retropepsin_like"/>
    <property type="match status" value="1"/>
</dbReference>
<evidence type="ECO:0000313" key="2">
    <source>
        <dbReference type="Proteomes" id="UP000236291"/>
    </source>
</evidence>